<proteinExistence type="predicted"/>
<keyword evidence="1" id="KW-0479">Metal-binding</keyword>
<evidence type="ECO:0000313" key="4">
    <source>
        <dbReference type="EMBL" id="KAE8997078.1"/>
    </source>
</evidence>
<evidence type="ECO:0000313" key="6">
    <source>
        <dbReference type="Proteomes" id="UP000460718"/>
    </source>
</evidence>
<dbReference type="EMBL" id="QXFW01001072">
    <property type="protein sequence ID" value="KAE8997078.1"/>
    <property type="molecule type" value="Genomic_DNA"/>
</dbReference>
<evidence type="ECO:0000256" key="1">
    <source>
        <dbReference type="PROSITE-ProRule" id="PRU00042"/>
    </source>
</evidence>
<feature type="domain" description="C2H2-type" evidence="3">
    <location>
        <begin position="65"/>
        <end position="88"/>
    </location>
</feature>
<feature type="compositionally biased region" description="Low complexity" evidence="2">
    <location>
        <begin position="34"/>
        <end position="55"/>
    </location>
</feature>
<organism evidence="4 6">
    <name type="scientific">Phytophthora fragariae</name>
    <dbReference type="NCBI Taxonomy" id="53985"/>
    <lineage>
        <taxon>Eukaryota</taxon>
        <taxon>Sar</taxon>
        <taxon>Stramenopiles</taxon>
        <taxon>Oomycota</taxon>
        <taxon>Peronosporomycetes</taxon>
        <taxon>Peronosporales</taxon>
        <taxon>Peronosporaceae</taxon>
        <taxon>Phytophthora</taxon>
    </lineage>
</organism>
<dbReference type="AlphaFoldDB" id="A0A6A3JUL2"/>
<sequence length="121" mass="13304">MVARFRRPTPFVTATDMLFIGEEDAQNVRDIPLARVASPPVSGSSSSGDRGSAGRLSVPEEEIWENCTFCSMLFRARSDLAAHIRDSHGEMLHRVSVPGSFCTQCGTRRVDGRCTRCNQDA</sequence>
<evidence type="ECO:0000256" key="2">
    <source>
        <dbReference type="SAM" id="MobiDB-lite"/>
    </source>
</evidence>
<name>A0A6A3JUL2_9STRA</name>
<dbReference type="PROSITE" id="PS50157">
    <property type="entry name" value="ZINC_FINGER_C2H2_2"/>
    <property type="match status" value="1"/>
</dbReference>
<dbReference type="PROSITE" id="PS00028">
    <property type="entry name" value="ZINC_FINGER_C2H2_1"/>
    <property type="match status" value="1"/>
</dbReference>
<keyword evidence="1" id="KW-0863">Zinc-finger</keyword>
<protein>
    <recommendedName>
        <fullName evidence="3">C2H2-type domain-containing protein</fullName>
    </recommendedName>
</protein>
<feature type="region of interest" description="Disordered" evidence="2">
    <location>
        <begin position="34"/>
        <end position="56"/>
    </location>
</feature>
<dbReference type="Proteomes" id="UP000486351">
    <property type="component" value="Unassembled WGS sequence"/>
</dbReference>
<gene>
    <name evidence="5" type="ORF">PF008_g16200</name>
    <name evidence="4" type="ORF">PF011_g15640</name>
</gene>
<dbReference type="Proteomes" id="UP000460718">
    <property type="component" value="Unassembled WGS sequence"/>
</dbReference>
<dbReference type="InterPro" id="IPR013087">
    <property type="entry name" value="Znf_C2H2_type"/>
</dbReference>
<dbReference type="EMBL" id="QXFY01001098">
    <property type="protein sequence ID" value="KAE9328332.1"/>
    <property type="molecule type" value="Genomic_DNA"/>
</dbReference>
<accession>A0A6A3JUL2</accession>
<evidence type="ECO:0000313" key="5">
    <source>
        <dbReference type="EMBL" id="KAE9328332.1"/>
    </source>
</evidence>
<dbReference type="GO" id="GO:0008270">
    <property type="term" value="F:zinc ion binding"/>
    <property type="evidence" value="ECO:0007669"/>
    <property type="project" value="UniProtKB-KW"/>
</dbReference>
<evidence type="ECO:0000313" key="7">
    <source>
        <dbReference type="Proteomes" id="UP000486351"/>
    </source>
</evidence>
<evidence type="ECO:0000259" key="3">
    <source>
        <dbReference type="PROSITE" id="PS50157"/>
    </source>
</evidence>
<keyword evidence="1" id="KW-0862">Zinc</keyword>
<comment type="caution">
    <text evidence="4">The sequence shown here is derived from an EMBL/GenBank/DDBJ whole genome shotgun (WGS) entry which is preliminary data.</text>
</comment>
<reference evidence="6 7" key="1">
    <citation type="submission" date="2018-09" db="EMBL/GenBank/DDBJ databases">
        <title>Genomic investigation of the strawberry pathogen Phytophthora fragariae indicates pathogenicity is determined by transcriptional variation in three key races.</title>
        <authorList>
            <person name="Adams T.M."/>
            <person name="Armitage A.D."/>
            <person name="Sobczyk M.K."/>
            <person name="Bates H.J."/>
            <person name="Dunwell J.M."/>
            <person name="Nellist C.F."/>
            <person name="Harrison R.J."/>
        </authorList>
    </citation>
    <scope>NUCLEOTIDE SEQUENCE [LARGE SCALE GENOMIC DNA]</scope>
    <source>
        <strain evidence="5 7">NOV-77</strain>
        <strain evidence="4 6">SCRP245</strain>
    </source>
</reference>